<keyword evidence="1" id="KW-0472">Membrane</keyword>
<name>A0A2Z2NRZ3_9GAMM</name>
<feature type="domain" description="DUF1468" evidence="2">
    <location>
        <begin position="10"/>
        <end position="146"/>
    </location>
</feature>
<dbReference type="OrthoDB" id="5186924at2"/>
<feature type="transmembrane region" description="Helical" evidence="1">
    <location>
        <begin position="123"/>
        <end position="145"/>
    </location>
</feature>
<evidence type="ECO:0000256" key="1">
    <source>
        <dbReference type="SAM" id="Phobius"/>
    </source>
</evidence>
<feature type="transmembrane region" description="Helical" evidence="1">
    <location>
        <begin position="42"/>
        <end position="61"/>
    </location>
</feature>
<evidence type="ECO:0000313" key="3">
    <source>
        <dbReference type="EMBL" id="ASJ73275.1"/>
    </source>
</evidence>
<dbReference type="Pfam" id="PF07331">
    <property type="entry name" value="TctB"/>
    <property type="match status" value="1"/>
</dbReference>
<feature type="transmembrane region" description="Helical" evidence="1">
    <location>
        <begin position="12"/>
        <end position="30"/>
    </location>
</feature>
<dbReference type="KEGG" id="gai:IMCC3135_15965"/>
<feature type="transmembrane region" description="Helical" evidence="1">
    <location>
        <begin position="81"/>
        <end position="111"/>
    </location>
</feature>
<dbReference type="AlphaFoldDB" id="A0A2Z2NRZ3"/>
<keyword evidence="4" id="KW-1185">Reference proteome</keyword>
<evidence type="ECO:0000313" key="4">
    <source>
        <dbReference type="Proteomes" id="UP000250079"/>
    </source>
</evidence>
<sequence length="152" mass="16269">MTRVDNRDFISGLLIMAVGLFVAIHAMSNLNIGTMARMGPGYFPMILGWLLAGLGVVILLFSLRGVIVSVAPPALAVRPLIAVFCGLLVFSFLIEPFGLVPATIGLTAVAVFAERRPPLRRSVLLAIGLSFVAWLIFTVALQMTLPAFDFPG</sequence>
<protein>
    <recommendedName>
        <fullName evidence="2">DUF1468 domain-containing protein</fullName>
    </recommendedName>
</protein>
<gene>
    <name evidence="3" type="ORF">IMCC3135_15965</name>
</gene>
<dbReference type="InterPro" id="IPR009936">
    <property type="entry name" value="DUF1468"/>
</dbReference>
<reference evidence="3 4" key="1">
    <citation type="submission" date="2016-12" db="EMBL/GenBank/DDBJ databases">
        <authorList>
            <person name="Song W.-J."/>
            <person name="Kurnit D.M."/>
        </authorList>
    </citation>
    <scope>NUCLEOTIDE SEQUENCE [LARGE SCALE GENOMIC DNA]</scope>
    <source>
        <strain evidence="3 4">IMCC3135</strain>
    </source>
</reference>
<proteinExistence type="predicted"/>
<dbReference type="RefSeq" id="WP_088918494.1">
    <property type="nucleotide sequence ID" value="NZ_CP018632.1"/>
</dbReference>
<keyword evidence="1" id="KW-0812">Transmembrane</keyword>
<keyword evidence="1" id="KW-1133">Transmembrane helix</keyword>
<organism evidence="3 4">
    <name type="scientific">Granulosicoccus antarcticus IMCC3135</name>
    <dbReference type="NCBI Taxonomy" id="1192854"/>
    <lineage>
        <taxon>Bacteria</taxon>
        <taxon>Pseudomonadati</taxon>
        <taxon>Pseudomonadota</taxon>
        <taxon>Gammaproteobacteria</taxon>
        <taxon>Chromatiales</taxon>
        <taxon>Granulosicoccaceae</taxon>
        <taxon>Granulosicoccus</taxon>
    </lineage>
</organism>
<dbReference type="Proteomes" id="UP000250079">
    <property type="component" value="Chromosome"/>
</dbReference>
<accession>A0A2Z2NRZ3</accession>
<dbReference type="EMBL" id="CP018632">
    <property type="protein sequence ID" value="ASJ73275.1"/>
    <property type="molecule type" value="Genomic_DNA"/>
</dbReference>
<evidence type="ECO:0000259" key="2">
    <source>
        <dbReference type="Pfam" id="PF07331"/>
    </source>
</evidence>